<gene>
    <name evidence="1" type="ORF">B0T18DRAFT_404353</name>
</gene>
<accession>A0AA40F6Q5</accession>
<protein>
    <submittedName>
        <fullName evidence="1">Uncharacterized protein</fullName>
    </submittedName>
</protein>
<sequence length="67" mass="6841">MDGTCTSVISAPGLGHYGSSSSCTRIAMPSGVVIGVGDVLSVRIIGGQEMVELTYPRSMRLPLNGAS</sequence>
<evidence type="ECO:0000313" key="1">
    <source>
        <dbReference type="EMBL" id="KAK0752213.1"/>
    </source>
</evidence>
<reference evidence="1" key="1">
    <citation type="submission" date="2023-06" db="EMBL/GenBank/DDBJ databases">
        <title>Genome-scale phylogeny and comparative genomics of the fungal order Sordariales.</title>
        <authorList>
            <consortium name="Lawrence Berkeley National Laboratory"/>
            <person name="Hensen N."/>
            <person name="Bonometti L."/>
            <person name="Westerberg I."/>
            <person name="Brannstrom I.O."/>
            <person name="Guillou S."/>
            <person name="Cros-Aarteil S."/>
            <person name="Calhoun S."/>
            <person name="Haridas S."/>
            <person name="Kuo A."/>
            <person name="Mondo S."/>
            <person name="Pangilinan J."/>
            <person name="Riley R."/>
            <person name="LaButti K."/>
            <person name="Andreopoulos B."/>
            <person name="Lipzen A."/>
            <person name="Chen C."/>
            <person name="Yanf M."/>
            <person name="Daum C."/>
            <person name="Ng V."/>
            <person name="Clum A."/>
            <person name="Steindorff A."/>
            <person name="Ohm R."/>
            <person name="Martin F."/>
            <person name="Silar P."/>
            <person name="Natvig D."/>
            <person name="Lalanne C."/>
            <person name="Gautier V."/>
            <person name="Ament-velasquez S.L."/>
            <person name="Kruys A."/>
            <person name="Hutchinson M.I."/>
            <person name="Powell A.J."/>
            <person name="Barry K."/>
            <person name="Miller A.N."/>
            <person name="Grigoriev I.V."/>
            <person name="Debuchy R."/>
            <person name="Gladieux P."/>
            <person name="Thoren M.H."/>
            <person name="Johannesson H."/>
        </authorList>
    </citation>
    <scope>NUCLEOTIDE SEQUENCE</scope>
    <source>
        <strain evidence="1">SMH3187-1</strain>
    </source>
</reference>
<evidence type="ECO:0000313" key="2">
    <source>
        <dbReference type="Proteomes" id="UP001172155"/>
    </source>
</evidence>
<organism evidence="1 2">
    <name type="scientific">Schizothecium vesticola</name>
    <dbReference type="NCBI Taxonomy" id="314040"/>
    <lineage>
        <taxon>Eukaryota</taxon>
        <taxon>Fungi</taxon>
        <taxon>Dikarya</taxon>
        <taxon>Ascomycota</taxon>
        <taxon>Pezizomycotina</taxon>
        <taxon>Sordariomycetes</taxon>
        <taxon>Sordariomycetidae</taxon>
        <taxon>Sordariales</taxon>
        <taxon>Schizotheciaceae</taxon>
        <taxon>Schizothecium</taxon>
    </lineage>
</organism>
<dbReference type="EMBL" id="JAUKUD010000002">
    <property type="protein sequence ID" value="KAK0752213.1"/>
    <property type="molecule type" value="Genomic_DNA"/>
</dbReference>
<proteinExistence type="predicted"/>
<name>A0AA40F6Q5_9PEZI</name>
<comment type="caution">
    <text evidence="1">The sequence shown here is derived from an EMBL/GenBank/DDBJ whole genome shotgun (WGS) entry which is preliminary data.</text>
</comment>
<keyword evidence="2" id="KW-1185">Reference proteome</keyword>
<dbReference type="Proteomes" id="UP001172155">
    <property type="component" value="Unassembled WGS sequence"/>
</dbReference>
<dbReference type="AlphaFoldDB" id="A0AA40F6Q5"/>